<evidence type="ECO:0000313" key="7">
    <source>
        <dbReference type="EMBL" id="POR55711.1"/>
    </source>
</evidence>
<dbReference type="Proteomes" id="UP000237381">
    <property type="component" value="Unassembled WGS sequence"/>
</dbReference>
<comment type="caution">
    <text evidence="7">The sequence shown here is derived from an EMBL/GenBank/DDBJ whole genome shotgun (WGS) entry which is preliminary data.</text>
</comment>
<evidence type="ECO:0000256" key="4">
    <source>
        <dbReference type="ARBA" id="ARBA00023288"/>
    </source>
</evidence>
<keyword evidence="1 5" id="KW-0732">Signal</keyword>
<gene>
    <name evidence="7" type="ORF">B0G62_101105</name>
</gene>
<dbReference type="RefSeq" id="WP_103701508.1">
    <property type="nucleotide sequence ID" value="NZ_PQGA01000001.1"/>
</dbReference>
<dbReference type="AlphaFoldDB" id="A0A2S4MM19"/>
<reference evidence="7 8" key="1">
    <citation type="submission" date="2018-01" db="EMBL/GenBank/DDBJ databases">
        <title>Genomic Encyclopedia of Type Strains, Phase III (KMG-III): the genomes of soil and plant-associated and newly described type strains.</title>
        <authorList>
            <person name="Whitman W."/>
        </authorList>
    </citation>
    <scope>NUCLEOTIDE SEQUENCE [LARGE SCALE GENOMIC DNA]</scope>
    <source>
        <strain evidence="7 8">JCM 18070</strain>
    </source>
</reference>
<dbReference type="InterPro" id="IPR036328">
    <property type="entry name" value="MliC_sf"/>
</dbReference>
<evidence type="ECO:0000256" key="5">
    <source>
        <dbReference type="SAM" id="SignalP"/>
    </source>
</evidence>
<evidence type="ECO:0000313" key="8">
    <source>
        <dbReference type="Proteomes" id="UP000237381"/>
    </source>
</evidence>
<keyword evidence="2" id="KW-0472">Membrane</keyword>
<keyword evidence="3" id="KW-0564">Palmitate</keyword>
<name>A0A2S4MM19_9BURK</name>
<dbReference type="SUPFAM" id="SSF141488">
    <property type="entry name" value="YdhA-like"/>
    <property type="match status" value="1"/>
</dbReference>
<keyword evidence="8" id="KW-1185">Reference proteome</keyword>
<dbReference type="OrthoDB" id="8550040at2"/>
<feature type="chain" id="PRO_5015633342" evidence="5">
    <location>
        <begin position="39"/>
        <end position="140"/>
    </location>
</feature>
<evidence type="ECO:0000256" key="2">
    <source>
        <dbReference type="ARBA" id="ARBA00023136"/>
    </source>
</evidence>
<feature type="domain" description="C-type lysozyme inhibitor" evidence="6">
    <location>
        <begin position="59"/>
        <end position="127"/>
    </location>
</feature>
<sequence length="140" mass="14892">MIDARARVATFRLFSSRQRLALAFVSALAAIATPAAHAASGNGLDIRDIHVQSRHTFSYTCASGKTFKVSYLNASNGQSFALVPVDGRKILLVGVVAASGVKYVGDRYAWWTKGPGADLYDTMADPNAKPLVAGCATIMR</sequence>
<keyword evidence="4" id="KW-0449">Lipoprotein</keyword>
<evidence type="ECO:0000256" key="1">
    <source>
        <dbReference type="ARBA" id="ARBA00022729"/>
    </source>
</evidence>
<organism evidence="7 8">
    <name type="scientific">Paraburkholderia eburnea</name>
    <dbReference type="NCBI Taxonomy" id="1189126"/>
    <lineage>
        <taxon>Bacteria</taxon>
        <taxon>Pseudomonadati</taxon>
        <taxon>Pseudomonadota</taxon>
        <taxon>Betaproteobacteria</taxon>
        <taxon>Burkholderiales</taxon>
        <taxon>Burkholderiaceae</taxon>
        <taxon>Paraburkholderia</taxon>
    </lineage>
</organism>
<dbReference type="InterPro" id="IPR018660">
    <property type="entry name" value="MliC"/>
</dbReference>
<feature type="signal peptide" evidence="5">
    <location>
        <begin position="1"/>
        <end position="38"/>
    </location>
</feature>
<protein>
    <submittedName>
        <fullName evidence="7">Membrane-bound inhibitor of C-type lysozyme</fullName>
    </submittedName>
</protein>
<accession>A0A2S4MM19</accession>
<dbReference type="Pfam" id="PF09864">
    <property type="entry name" value="MliC"/>
    <property type="match status" value="1"/>
</dbReference>
<proteinExistence type="predicted"/>
<evidence type="ECO:0000256" key="3">
    <source>
        <dbReference type="ARBA" id="ARBA00023139"/>
    </source>
</evidence>
<dbReference type="Gene3D" id="2.40.128.200">
    <property type="match status" value="1"/>
</dbReference>
<dbReference type="EMBL" id="PQGA01000001">
    <property type="protein sequence ID" value="POR55711.1"/>
    <property type="molecule type" value="Genomic_DNA"/>
</dbReference>
<evidence type="ECO:0000259" key="6">
    <source>
        <dbReference type="Pfam" id="PF09864"/>
    </source>
</evidence>